<reference evidence="2" key="1">
    <citation type="submission" date="2022-10" db="EMBL/GenBank/DDBJ databases">
        <authorList>
            <person name="Chen Y."/>
            <person name="Dougan E. K."/>
            <person name="Chan C."/>
            <person name="Rhodes N."/>
            <person name="Thang M."/>
        </authorList>
    </citation>
    <scope>NUCLEOTIDE SEQUENCE</scope>
</reference>
<sequence>MDDEFMDAAMQINAFGLSAGCTFSLDNVPNQLAVLGHFRAMLEMCQNQIEGDPDQLDSAREVENQLRTVKLMIKCAQARRKAVRVEVMPCILSTSLNQPQDSSEVSSTSILSMSVSPINSNRGRGRRLPKLERDHSGGLEAIRNESQLQEEEATSRPGASENSKMPSEKASQGFSKNQQQSFNSSSSHKDQKQVPTPPTSGSSFSRYLPSFLRKARTGSKDKAIEEKSRRSSLDQADKKQPTKSKSIIDELDLDVKGLERVYQERHETQVNTDVQRQISC</sequence>
<accession>A0A9P1CUN6</accession>
<evidence type="ECO:0000256" key="1">
    <source>
        <dbReference type="SAM" id="MobiDB-lite"/>
    </source>
</evidence>
<feature type="compositionally biased region" description="Basic and acidic residues" evidence="1">
    <location>
        <begin position="218"/>
        <end position="240"/>
    </location>
</feature>
<feature type="region of interest" description="Disordered" evidence="1">
    <location>
        <begin position="96"/>
        <end position="250"/>
    </location>
</feature>
<organism evidence="2">
    <name type="scientific">Cladocopium goreaui</name>
    <dbReference type="NCBI Taxonomy" id="2562237"/>
    <lineage>
        <taxon>Eukaryota</taxon>
        <taxon>Sar</taxon>
        <taxon>Alveolata</taxon>
        <taxon>Dinophyceae</taxon>
        <taxon>Suessiales</taxon>
        <taxon>Symbiodiniaceae</taxon>
        <taxon>Cladocopium</taxon>
    </lineage>
</organism>
<evidence type="ECO:0000313" key="2">
    <source>
        <dbReference type="EMBL" id="CAI3996641.1"/>
    </source>
</evidence>
<feature type="compositionally biased region" description="Low complexity" evidence="1">
    <location>
        <begin position="171"/>
        <end position="186"/>
    </location>
</feature>
<proteinExistence type="predicted"/>
<dbReference type="EMBL" id="CAMXCT020002224">
    <property type="protein sequence ID" value="CAL1150016.1"/>
    <property type="molecule type" value="Genomic_DNA"/>
</dbReference>
<dbReference type="Proteomes" id="UP001152797">
    <property type="component" value="Unassembled WGS sequence"/>
</dbReference>
<comment type="caution">
    <text evidence="2">The sequence shown here is derived from an EMBL/GenBank/DDBJ whole genome shotgun (WGS) entry which is preliminary data.</text>
</comment>
<dbReference type="OrthoDB" id="443741at2759"/>
<dbReference type="AlphaFoldDB" id="A0A9P1CUN6"/>
<dbReference type="EMBL" id="CAMXCT010002224">
    <property type="protein sequence ID" value="CAI3996641.1"/>
    <property type="molecule type" value="Genomic_DNA"/>
</dbReference>
<protein>
    <submittedName>
        <fullName evidence="2">Uncharacterized protein</fullName>
    </submittedName>
</protein>
<evidence type="ECO:0000313" key="3">
    <source>
        <dbReference type="EMBL" id="CAL4783953.1"/>
    </source>
</evidence>
<name>A0A9P1CUN6_9DINO</name>
<gene>
    <name evidence="2" type="ORF">C1SCF055_LOCUS23103</name>
</gene>
<dbReference type="EMBL" id="CAMXCT030002224">
    <property type="protein sequence ID" value="CAL4783953.1"/>
    <property type="molecule type" value="Genomic_DNA"/>
</dbReference>
<evidence type="ECO:0000313" key="4">
    <source>
        <dbReference type="Proteomes" id="UP001152797"/>
    </source>
</evidence>
<feature type="compositionally biased region" description="Low complexity" evidence="1">
    <location>
        <begin position="102"/>
        <end position="116"/>
    </location>
</feature>
<keyword evidence="4" id="KW-1185">Reference proteome</keyword>
<reference evidence="3 4" key="2">
    <citation type="submission" date="2024-05" db="EMBL/GenBank/DDBJ databases">
        <authorList>
            <person name="Chen Y."/>
            <person name="Shah S."/>
            <person name="Dougan E. K."/>
            <person name="Thang M."/>
            <person name="Chan C."/>
        </authorList>
    </citation>
    <scope>NUCLEOTIDE SEQUENCE [LARGE SCALE GENOMIC DNA]</scope>
</reference>